<proteinExistence type="predicted"/>
<evidence type="ECO:0000313" key="2">
    <source>
        <dbReference type="EMBL" id="KAL2269489.1"/>
    </source>
</evidence>
<reference evidence="2 3" key="1">
    <citation type="journal article" date="2024" name="Commun. Biol.">
        <title>Comparative genomic analysis of thermophilic fungi reveals convergent evolutionary adaptations and gene losses.</title>
        <authorList>
            <person name="Steindorff A.S."/>
            <person name="Aguilar-Pontes M.V."/>
            <person name="Robinson A.J."/>
            <person name="Andreopoulos B."/>
            <person name="LaButti K."/>
            <person name="Kuo A."/>
            <person name="Mondo S."/>
            <person name="Riley R."/>
            <person name="Otillar R."/>
            <person name="Haridas S."/>
            <person name="Lipzen A."/>
            <person name="Grimwood J."/>
            <person name="Schmutz J."/>
            <person name="Clum A."/>
            <person name="Reid I.D."/>
            <person name="Moisan M.C."/>
            <person name="Butler G."/>
            <person name="Nguyen T.T.M."/>
            <person name="Dewar K."/>
            <person name="Conant G."/>
            <person name="Drula E."/>
            <person name="Henrissat B."/>
            <person name="Hansel C."/>
            <person name="Singer S."/>
            <person name="Hutchinson M.I."/>
            <person name="de Vries R.P."/>
            <person name="Natvig D.O."/>
            <person name="Powell A.J."/>
            <person name="Tsang A."/>
            <person name="Grigoriev I.V."/>
        </authorList>
    </citation>
    <scope>NUCLEOTIDE SEQUENCE [LARGE SCALE GENOMIC DNA]</scope>
    <source>
        <strain evidence="2 3">ATCC 22073</strain>
    </source>
</reference>
<dbReference type="RefSeq" id="XP_070868213.1">
    <property type="nucleotide sequence ID" value="XM_071007858.1"/>
</dbReference>
<sequence>MDPSKTSSSSSQHEQQQHDPKSNEGNPLSKAADSLKTALNAHSAHPGPPIPKDFNVQQEGTKEERRAKAKELNKE</sequence>
<protein>
    <submittedName>
        <fullName evidence="2">Uncharacterized protein</fullName>
    </submittedName>
</protein>
<name>A0ABR4DIX7_9PEZI</name>
<evidence type="ECO:0000313" key="3">
    <source>
        <dbReference type="Proteomes" id="UP001600064"/>
    </source>
</evidence>
<feature type="compositionally biased region" description="Basic and acidic residues" evidence="1">
    <location>
        <begin position="60"/>
        <end position="75"/>
    </location>
</feature>
<gene>
    <name evidence="2" type="ORF">VTJ83DRAFT_1673</name>
</gene>
<dbReference type="Proteomes" id="UP001600064">
    <property type="component" value="Unassembled WGS sequence"/>
</dbReference>
<organism evidence="2 3">
    <name type="scientific">Remersonia thermophila</name>
    <dbReference type="NCBI Taxonomy" id="72144"/>
    <lineage>
        <taxon>Eukaryota</taxon>
        <taxon>Fungi</taxon>
        <taxon>Dikarya</taxon>
        <taxon>Ascomycota</taxon>
        <taxon>Pezizomycotina</taxon>
        <taxon>Sordariomycetes</taxon>
        <taxon>Sordariomycetidae</taxon>
        <taxon>Sordariales</taxon>
        <taxon>Sordariales incertae sedis</taxon>
        <taxon>Remersonia</taxon>
    </lineage>
</organism>
<feature type="region of interest" description="Disordered" evidence="1">
    <location>
        <begin position="1"/>
        <end position="75"/>
    </location>
</feature>
<accession>A0ABR4DIX7</accession>
<evidence type="ECO:0000256" key="1">
    <source>
        <dbReference type="SAM" id="MobiDB-lite"/>
    </source>
</evidence>
<dbReference type="GeneID" id="98122502"/>
<comment type="caution">
    <text evidence="2">The sequence shown here is derived from an EMBL/GenBank/DDBJ whole genome shotgun (WGS) entry which is preliminary data.</text>
</comment>
<keyword evidence="3" id="KW-1185">Reference proteome</keyword>
<dbReference type="EMBL" id="JAZGUE010000002">
    <property type="protein sequence ID" value="KAL2269489.1"/>
    <property type="molecule type" value="Genomic_DNA"/>
</dbReference>